<dbReference type="Proteomes" id="UP001230145">
    <property type="component" value="Unassembled WGS sequence"/>
</dbReference>
<comment type="similarity">
    <text evidence="4 14 15">Belongs to the prokaryotic pantothenate kinase family.</text>
</comment>
<dbReference type="HAMAP" id="MF_00215">
    <property type="entry name" value="Pantothen_kinase_1"/>
    <property type="match status" value="1"/>
</dbReference>
<evidence type="ECO:0000256" key="13">
    <source>
        <dbReference type="ARBA" id="ARBA00032866"/>
    </source>
</evidence>
<dbReference type="EMBL" id="JAUSQL010000001">
    <property type="protein sequence ID" value="MDP9831930.1"/>
    <property type="molecule type" value="Genomic_DNA"/>
</dbReference>
<dbReference type="RefSeq" id="WP_270974839.1">
    <property type="nucleotide sequence ID" value="NZ_CP133407.1"/>
</dbReference>
<dbReference type="GO" id="GO:0004594">
    <property type="term" value="F:pantothenate kinase activity"/>
    <property type="evidence" value="ECO:0007669"/>
    <property type="project" value="UniProtKB-EC"/>
</dbReference>
<evidence type="ECO:0000313" key="17">
    <source>
        <dbReference type="EMBL" id="MDP9831930.1"/>
    </source>
</evidence>
<sequence length="311" mass="35039">MTDLLSPYVSFTHDEWAELADKAPLPLTQHDLDRISSLGDPIDLTEADAIYRPLSALMQTYATYSGRLLKETNAFFGRQAERTPWIVGIAGSVAVGKSTAARLLRELLSRWPYTPNVALVPTDGFLYPNSVLTERGIMGRKGFPESYDRRALLDFLQRVKSGAAEIEVPVYDHIVYDIVEGEKIVVNKPDILIVEGLNVLQPARTDASQQLAVSDYFDFSIYLDAAESDLEEWYVSRFRSLRSTAFSHKDSYFRSYANLTDEEASATAHQIWASINLPNLRENIAPTRSRATVTLTKGRDHRIEAIHLRKI</sequence>
<evidence type="ECO:0000256" key="6">
    <source>
        <dbReference type="ARBA" id="ARBA00015080"/>
    </source>
</evidence>
<evidence type="ECO:0000256" key="3">
    <source>
        <dbReference type="ARBA" id="ARBA00005225"/>
    </source>
</evidence>
<dbReference type="SUPFAM" id="SSF52540">
    <property type="entry name" value="P-loop containing nucleoside triphosphate hydrolases"/>
    <property type="match status" value="1"/>
</dbReference>
<comment type="caution">
    <text evidence="17">The sequence shown here is derived from an EMBL/GenBank/DDBJ whole genome shotgun (WGS) entry which is preliminary data.</text>
</comment>
<dbReference type="NCBIfam" id="TIGR00554">
    <property type="entry name" value="panK_bact"/>
    <property type="match status" value="1"/>
</dbReference>
<keyword evidence="7 14" id="KW-0963">Cytoplasm</keyword>
<evidence type="ECO:0000256" key="14">
    <source>
        <dbReference type="HAMAP-Rule" id="MF_00215"/>
    </source>
</evidence>
<evidence type="ECO:0000256" key="8">
    <source>
        <dbReference type="ARBA" id="ARBA00022679"/>
    </source>
</evidence>
<keyword evidence="12 14" id="KW-0173">Coenzyme A biosynthesis</keyword>
<evidence type="ECO:0000313" key="18">
    <source>
        <dbReference type="Proteomes" id="UP001230145"/>
    </source>
</evidence>
<keyword evidence="10 14" id="KW-0418">Kinase</keyword>
<dbReference type="InterPro" id="IPR006083">
    <property type="entry name" value="PRK/URK"/>
</dbReference>
<dbReference type="EC" id="2.7.1.33" evidence="5 14"/>
<evidence type="ECO:0000256" key="1">
    <source>
        <dbReference type="ARBA" id="ARBA00001206"/>
    </source>
</evidence>
<dbReference type="CDD" id="cd02025">
    <property type="entry name" value="PanK"/>
    <property type="match status" value="1"/>
</dbReference>
<proteinExistence type="inferred from homology"/>
<keyword evidence="9 14" id="KW-0547">Nucleotide-binding</keyword>
<evidence type="ECO:0000256" key="12">
    <source>
        <dbReference type="ARBA" id="ARBA00022993"/>
    </source>
</evidence>
<feature type="binding site" evidence="14">
    <location>
        <begin position="91"/>
        <end position="98"/>
    </location>
    <ligand>
        <name>ATP</name>
        <dbReference type="ChEBI" id="CHEBI:30616"/>
    </ligand>
</feature>
<keyword evidence="18" id="KW-1185">Reference proteome</keyword>
<keyword evidence="8 14" id="KW-0808">Transferase</keyword>
<dbReference type="Gene3D" id="3.40.50.300">
    <property type="entry name" value="P-loop containing nucleotide triphosphate hydrolases"/>
    <property type="match status" value="1"/>
</dbReference>
<protein>
    <recommendedName>
        <fullName evidence="6 14">Pantothenate kinase</fullName>
        <ecNumber evidence="5 14">2.7.1.33</ecNumber>
    </recommendedName>
    <alternativeName>
        <fullName evidence="13 14">Pantothenic acid kinase</fullName>
    </alternativeName>
</protein>
<comment type="pathway">
    <text evidence="3 14 15">Cofactor biosynthesis; coenzyme A biosynthesis; CoA from (R)-pantothenate: step 1/5.</text>
</comment>
<comment type="catalytic activity">
    <reaction evidence="1 14 15">
        <text>(R)-pantothenate + ATP = (R)-4'-phosphopantothenate + ADP + H(+)</text>
        <dbReference type="Rhea" id="RHEA:16373"/>
        <dbReference type="ChEBI" id="CHEBI:10986"/>
        <dbReference type="ChEBI" id="CHEBI:15378"/>
        <dbReference type="ChEBI" id="CHEBI:29032"/>
        <dbReference type="ChEBI" id="CHEBI:30616"/>
        <dbReference type="ChEBI" id="CHEBI:456216"/>
        <dbReference type="EC" id="2.7.1.33"/>
    </reaction>
</comment>
<dbReference type="PIRSF" id="PIRSF000545">
    <property type="entry name" value="Pantothenate_kin"/>
    <property type="match status" value="1"/>
</dbReference>
<evidence type="ECO:0000256" key="9">
    <source>
        <dbReference type="ARBA" id="ARBA00022741"/>
    </source>
</evidence>
<organism evidence="17 18">
    <name type="scientific">Trueperella abortisuis</name>
    <dbReference type="NCBI Taxonomy" id="445930"/>
    <lineage>
        <taxon>Bacteria</taxon>
        <taxon>Bacillati</taxon>
        <taxon>Actinomycetota</taxon>
        <taxon>Actinomycetes</taxon>
        <taxon>Actinomycetales</taxon>
        <taxon>Actinomycetaceae</taxon>
        <taxon>Trueperella</taxon>
    </lineage>
</organism>
<name>A0ABT9PIE8_9ACTO</name>
<evidence type="ECO:0000256" key="10">
    <source>
        <dbReference type="ARBA" id="ARBA00022777"/>
    </source>
</evidence>
<feature type="domain" description="Phosphoribulokinase/uridine kinase" evidence="16">
    <location>
        <begin position="86"/>
        <end position="227"/>
    </location>
</feature>
<keyword evidence="11 14" id="KW-0067">ATP-binding</keyword>
<evidence type="ECO:0000256" key="7">
    <source>
        <dbReference type="ARBA" id="ARBA00022490"/>
    </source>
</evidence>
<dbReference type="InterPro" id="IPR004566">
    <property type="entry name" value="PanK"/>
</dbReference>
<accession>A0ABT9PIE8</accession>
<reference evidence="17 18" key="1">
    <citation type="submission" date="2023-07" db="EMBL/GenBank/DDBJ databases">
        <title>Sequencing the genomes of 1000 actinobacteria strains.</title>
        <authorList>
            <person name="Klenk H.-P."/>
        </authorList>
    </citation>
    <scope>NUCLEOTIDE SEQUENCE [LARGE SCALE GENOMIC DNA]</scope>
    <source>
        <strain evidence="17 18">DSM 19515</strain>
    </source>
</reference>
<gene>
    <name evidence="14" type="primary">coaA</name>
    <name evidence="17" type="ORF">J2S45_000609</name>
</gene>
<dbReference type="InterPro" id="IPR027417">
    <property type="entry name" value="P-loop_NTPase"/>
</dbReference>
<evidence type="ECO:0000259" key="16">
    <source>
        <dbReference type="Pfam" id="PF00485"/>
    </source>
</evidence>
<comment type="subcellular location">
    <subcellularLocation>
        <location evidence="2 14 15">Cytoplasm</location>
    </subcellularLocation>
</comment>
<evidence type="ECO:0000256" key="15">
    <source>
        <dbReference type="RuleBase" id="RU003530"/>
    </source>
</evidence>
<dbReference type="PANTHER" id="PTHR10285">
    <property type="entry name" value="URIDINE KINASE"/>
    <property type="match status" value="1"/>
</dbReference>
<evidence type="ECO:0000256" key="11">
    <source>
        <dbReference type="ARBA" id="ARBA00022840"/>
    </source>
</evidence>
<dbReference type="Pfam" id="PF00485">
    <property type="entry name" value="PRK"/>
    <property type="match status" value="1"/>
</dbReference>
<evidence type="ECO:0000256" key="2">
    <source>
        <dbReference type="ARBA" id="ARBA00004496"/>
    </source>
</evidence>
<evidence type="ECO:0000256" key="4">
    <source>
        <dbReference type="ARBA" id="ARBA00006087"/>
    </source>
</evidence>
<evidence type="ECO:0000256" key="5">
    <source>
        <dbReference type="ARBA" id="ARBA00012102"/>
    </source>
</evidence>